<dbReference type="InterPro" id="IPR029016">
    <property type="entry name" value="GAF-like_dom_sf"/>
</dbReference>
<keyword evidence="2" id="KW-0238">DNA-binding</keyword>
<proteinExistence type="predicted"/>
<evidence type="ECO:0000259" key="5">
    <source>
        <dbReference type="PROSITE" id="PS51078"/>
    </source>
</evidence>
<gene>
    <name evidence="6" type="ORF">F8O05_12135</name>
</gene>
<dbReference type="Gene3D" id="1.10.10.10">
    <property type="entry name" value="Winged helix-like DNA-binding domain superfamily/Winged helix DNA-binding domain"/>
    <property type="match status" value="1"/>
</dbReference>
<dbReference type="GO" id="GO:0003700">
    <property type="term" value="F:DNA-binding transcription factor activity"/>
    <property type="evidence" value="ECO:0007669"/>
    <property type="project" value="TreeGrafter"/>
</dbReference>
<dbReference type="EMBL" id="WBKB01000008">
    <property type="protein sequence ID" value="KAB1641688.1"/>
    <property type="molecule type" value="Genomic_DNA"/>
</dbReference>
<feature type="domain" description="IclR-ED" evidence="5">
    <location>
        <begin position="73"/>
        <end position="257"/>
    </location>
</feature>
<accession>A0A7J5B8T2</accession>
<reference evidence="6 7" key="1">
    <citation type="submission" date="2019-09" db="EMBL/GenBank/DDBJ databases">
        <title>Phylogeny of genus Pseudoclavibacter and closely related genus.</title>
        <authorList>
            <person name="Li Y."/>
        </authorList>
    </citation>
    <scope>NUCLEOTIDE SEQUENCE [LARGE SCALE GENOMIC DNA]</scope>
    <source>
        <strain evidence="6 7">KCTC 13959</strain>
    </source>
</reference>
<evidence type="ECO:0000256" key="2">
    <source>
        <dbReference type="ARBA" id="ARBA00023125"/>
    </source>
</evidence>
<dbReference type="RefSeq" id="WP_158053007.1">
    <property type="nucleotide sequence ID" value="NZ_WBKB01000008.1"/>
</dbReference>
<dbReference type="SUPFAM" id="SSF55781">
    <property type="entry name" value="GAF domain-like"/>
    <property type="match status" value="1"/>
</dbReference>
<name>A0A7J5B8T2_9MICO</name>
<organism evidence="6 7">
    <name type="scientific">Gulosibacter chungangensis</name>
    <dbReference type="NCBI Taxonomy" id="979746"/>
    <lineage>
        <taxon>Bacteria</taxon>
        <taxon>Bacillati</taxon>
        <taxon>Actinomycetota</taxon>
        <taxon>Actinomycetes</taxon>
        <taxon>Micrococcales</taxon>
        <taxon>Microbacteriaceae</taxon>
        <taxon>Gulosibacter</taxon>
    </lineage>
</organism>
<dbReference type="PROSITE" id="PS51077">
    <property type="entry name" value="HTH_ICLR"/>
    <property type="match status" value="1"/>
</dbReference>
<dbReference type="AlphaFoldDB" id="A0A7J5B8T2"/>
<dbReference type="GO" id="GO:0003677">
    <property type="term" value="F:DNA binding"/>
    <property type="evidence" value="ECO:0007669"/>
    <property type="project" value="UniProtKB-KW"/>
</dbReference>
<dbReference type="GO" id="GO:0045892">
    <property type="term" value="P:negative regulation of DNA-templated transcription"/>
    <property type="evidence" value="ECO:0007669"/>
    <property type="project" value="TreeGrafter"/>
</dbReference>
<sequence>MTSKPAAPNLVKSAARALEVVELLAKSGPMTFQEVLDALGLPRSSAHGLLGTLEATGWLEFSARDKTYSLGLKAWEVGQRYDGHRVLSDVAPPIMKALTKVTGETVQLAILDGAENVYVEISPSPNPMRLASSVGMRLPAHATGIGKALLATLDDAEVRERLSGVEMTPYTSHTLTTIDSIITEVNGGRSAGYFIEDEEYIEGSCCVAMTVATPRELGLSVAMSITMPSIRAKEDWPGSMVAPLRESCAQLRGTLGLD</sequence>
<dbReference type="OrthoDB" id="8479143at2"/>
<evidence type="ECO:0000313" key="7">
    <source>
        <dbReference type="Proteomes" id="UP000433493"/>
    </source>
</evidence>
<dbReference type="SUPFAM" id="SSF46785">
    <property type="entry name" value="Winged helix' DNA-binding domain"/>
    <property type="match status" value="1"/>
</dbReference>
<dbReference type="Proteomes" id="UP000433493">
    <property type="component" value="Unassembled WGS sequence"/>
</dbReference>
<dbReference type="Pfam" id="PF01614">
    <property type="entry name" value="IclR_C"/>
    <property type="match status" value="1"/>
</dbReference>
<dbReference type="InterPro" id="IPR014757">
    <property type="entry name" value="Tscrpt_reg_IclR_C"/>
</dbReference>
<dbReference type="InterPro" id="IPR005471">
    <property type="entry name" value="Tscrpt_reg_IclR_N"/>
</dbReference>
<protein>
    <submittedName>
        <fullName evidence="6">IclR family transcriptional regulator</fullName>
    </submittedName>
</protein>
<keyword evidence="7" id="KW-1185">Reference proteome</keyword>
<dbReference type="PROSITE" id="PS51078">
    <property type="entry name" value="ICLR_ED"/>
    <property type="match status" value="1"/>
</dbReference>
<dbReference type="InterPro" id="IPR050707">
    <property type="entry name" value="HTH_MetabolicPath_Reg"/>
</dbReference>
<keyword evidence="1" id="KW-0805">Transcription regulation</keyword>
<evidence type="ECO:0000313" key="6">
    <source>
        <dbReference type="EMBL" id="KAB1641688.1"/>
    </source>
</evidence>
<comment type="caution">
    <text evidence="6">The sequence shown here is derived from an EMBL/GenBank/DDBJ whole genome shotgun (WGS) entry which is preliminary data.</text>
</comment>
<dbReference type="InterPro" id="IPR036390">
    <property type="entry name" value="WH_DNA-bd_sf"/>
</dbReference>
<evidence type="ECO:0000259" key="4">
    <source>
        <dbReference type="PROSITE" id="PS51077"/>
    </source>
</evidence>
<dbReference type="PANTHER" id="PTHR30136">
    <property type="entry name" value="HELIX-TURN-HELIX TRANSCRIPTIONAL REGULATOR, ICLR FAMILY"/>
    <property type="match status" value="1"/>
</dbReference>
<evidence type="ECO:0000256" key="1">
    <source>
        <dbReference type="ARBA" id="ARBA00023015"/>
    </source>
</evidence>
<feature type="domain" description="HTH iclR-type" evidence="4">
    <location>
        <begin position="11"/>
        <end position="72"/>
    </location>
</feature>
<dbReference type="Pfam" id="PF09339">
    <property type="entry name" value="HTH_IclR"/>
    <property type="match status" value="1"/>
</dbReference>
<dbReference type="SMART" id="SM00346">
    <property type="entry name" value="HTH_ICLR"/>
    <property type="match status" value="1"/>
</dbReference>
<dbReference type="Gene3D" id="3.30.450.40">
    <property type="match status" value="1"/>
</dbReference>
<dbReference type="InterPro" id="IPR036388">
    <property type="entry name" value="WH-like_DNA-bd_sf"/>
</dbReference>
<keyword evidence="3" id="KW-0804">Transcription</keyword>
<evidence type="ECO:0000256" key="3">
    <source>
        <dbReference type="ARBA" id="ARBA00023163"/>
    </source>
</evidence>
<dbReference type="PANTHER" id="PTHR30136:SF24">
    <property type="entry name" value="HTH-TYPE TRANSCRIPTIONAL REPRESSOR ALLR"/>
    <property type="match status" value="1"/>
</dbReference>